<comment type="caution">
    <text evidence="1">The sequence shown here is derived from an EMBL/GenBank/DDBJ whole genome shotgun (WGS) entry which is preliminary data.</text>
</comment>
<evidence type="ECO:0000313" key="1">
    <source>
        <dbReference type="EMBL" id="GJU02871.1"/>
    </source>
</evidence>
<keyword evidence="2" id="KW-1185">Reference proteome</keyword>
<reference evidence="1" key="2">
    <citation type="submission" date="2022-01" db="EMBL/GenBank/DDBJ databases">
        <authorList>
            <person name="Yamashiro T."/>
            <person name="Shiraishi A."/>
            <person name="Satake H."/>
            <person name="Nakayama K."/>
        </authorList>
    </citation>
    <scope>NUCLEOTIDE SEQUENCE</scope>
</reference>
<sequence>MDCCSAQADVLIGKAEDNIRTLQNSSGLTIQITRDAKAKMDYFYTSNVDVHDADTHHCIEDDLLNANSATRTDYPFVQSVHAGLSPSLKELKGNSHFSNSLLIADALPNEPQILLDTMERVVKVPNIHWRYLCDVLDTPAIPQAQRPPLNVNVVLPVKESAYLNKRANTLLSHYLTEIADIRS</sequence>
<evidence type="ECO:0000313" key="2">
    <source>
        <dbReference type="Proteomes" id="UP001151760"/>
    </source>
</evidence>
<gene>
    <name evidence="1" type="ORF">Tco_1113209</name>
</gene>
<accession>A0ABQ5ISS0</accession>
<name>A0ABQ5ISS0_9ASTR</name>
<reference evidence="1" key="1">
    <citation type="journal article" date="2022" name="Int. J. Mol. Sci.">
        <title>Draft Genome of Tanacetum Coccineum: Genomic Comparison of Closely Related Tanacetum-Family Plants.</title>
        <authorList>
            <person name="Yamashiro T."/>
            <person name="Shiraishi A."/>
            <person name="Nakayama K."/>
            <person name="Satake H."/>
        </authorList>
    </citation>
    <scope>NUCLEOTIDE SEQUENCE</scope>
</reference>
<dbReference type="Proteomes" id="UP001151760">
    <property type="component" value="Unassembled WGS sequence"/>
</dbReference>
<proteinExistence type="predicted"/>
<protein>
    <submittedName>
        <fullName evidence="1">Uncharacterized protein</fullName>
    </submittedName>
</protein>
<organism evidence="1 2">
    <name type="scientific">Tanacetum coccineum</name>
    <dbReference type="NCBI Taxonomy" id="301880"/>
    <lineage>
        <taxon>Eukaryota</taxon>
        <taxon>Viridiplantae</taxon>
        <taxon>Streptophyta</taxon>
        <taxon>Embryophyta</taxon>
        <taxon>Tracheophyta</taxon>
        <taxon>Spermatophyta</taxon>
        <taxon>Magnoliopsida</taxon>
        <taxon>eudicotyledons</taxon>
        <taxon>Gunneridae</taxon>
        <taxon>Pentapetalae</taxon>
        <taxon>asterids</taxon>
        <taxon>campanulids</taxon>
        <taxon>Asterales</taxon>
        <taxon>Asteraceae</taxon>
        <taxon>Asteroideae</taxon>
        <taxon>Anthemideae</taxon>
        <taxon>Anthemidinae</taxon>
        <taxon>Tanacetum</taxon>
    </lineage>
</organism>
<dbReference type="EMBL" id="BQNB010021099">
    <property type="protein sequence ID" value="GJU02871.1"/>
    <property type="molecule type" value="Genomic_DNA"/>
</dbReference>